<evidence type="ECO:0000313" key="2">
    <source>
        <dbReference type="EMBL" id="JAG91791.1"/>
    </source>
</evidence>
<keyword evidence="1" id="KW-0472">Membrane</keyword>
<feature type="transmembrane region" description="Helical" evidence="1">
    <location>
        <begin position="88"/>
        <end position="107"/>
    </location>
</feature>
<keyword evidence="1" id="KW-0812">Transmembrane</keyword>
<name>A0A0C9RW45_AMBAM</name>
<reference evidence="2" key="1">
    <citation type="journal article" date="2015" name="PLoS ONE">
        <title>An Insight into the Sialome of the Lone Star Tick, Amblyomma americanum, with a Glimpse on Its Time Dependent Gene Expression.</title>
        <authorList>
            <person name="Karim S."/>
            <person name="Ribeiro J.M."/>
        </authorList>
    </citation>
    <scope>NUCLEOTIDE SEQUENCE</scope>
    <source>
        <tissue evidence="2">Salivary gland</tissue>
    </source>
</reference>
<evidence type="ECO:0000256" key="1">
    <source>
        <dbReference type="SAM" id="Phobius"/>
    </source>
</evidence>
<proteinExistence type="evidence at transcript level"/>
<sequence>MHRKDALSMPLFLFLAILTANLCMQIQKLFFLTYASEALNFLNSAQLHAKFAVHPQLVCLFCMCMSCAREYKSLRAEICACHTHTKMVVIQFTGTAIQLCMIVINMMR</sequence>
<dbReference type="AlphaFoldDB" id="A0A0C9RW45"/>
<accession>A0A0C9RW45</accession>
<protein>
    <submittedName>
        <fullName evidence="2">Uncharacterized protein</fullName>
    </submittedName>
</protein>
<organism evidence="2">
    <name type="scientific">Amblyomma americanum</name>
    <name type="common">Lone star tick</name>
    <dbReference type="NCBI Taxonomy" id="6943"/>
    <lineage>
        <taxon>Eukaryota</taxon>
        <taxon>Metazoa</taxon>
        <taxon>Ecdysozoa</taxon>
        <taxon>Arthropoda</taxon>
        <taxon>Chelicerata</taxon>
        <taxon>Arachnida</taxon>
        <taxon>Acari</taxon>
        <taxon>Parasitiformes</taxon>
        <taxon>Ixodida</taxon>
        <taxon>Ixodoidea</taxon>
        <taxon>Ixodidae</taxon>
        <taxon>Amblyomminae</taxon>
        <taxon>Amblyomma</taxon>
    </lineage>
</organism>
<dbReference type="EMBL" id="GBZX01000949">
    <property type="protein sequence ID" value="JAG91791.1"/>
    <property type="molecule type" value="mRNA"/>
</dbReference>
<keyword evidence="1" id="KW-1133">Transmembrane helix</keyword>